<sequence length="273" mass="30105">MTSQKNKLSTEKKKLFNKVFWRSFTLSGTWNYINAQGVAFLYCMLPFINAVYKKKEDRVAAMKRHMSYFNITVPLVTFPLGIAGSMEEENATKSDFDISSINAIKASLMGPLSGIGDSFFWGTFRVIAAGIGISLAQEGNPLGPVLFLVLYNIPHLLTRYYGLKLGYNLGGQFIKKAYENGLIAIITRAAGILGLMMVGAMIYSNVSFTTSLQFDMGSMTFKLQEILDQIMKGILPLGATMGCFALLRKKVSANKIIIGILIISLIFSLLKIA</sequence>
<feature type="transmembrane region" description="Helical" evidence="1">
    <location>
        <begin position="142"/>
        <end position="161"/>
    </location>
</feature>
<feature type="transmembrane region" description="Helical" evidence="1">
    <location>
        <begin position="182"/>
        <end position="206"/>
    </location>
</feature>
<comment type="caution">
    <text evidence="2">The sequence shown here is derived from an EMBL/GenBank/DDBJ whole genome shotgun (WGS) entry which is preliminary data.</text>
</comment>
<dbReference type="GO" id="GO:0009401">
    <property type="term" value="P:phosphoenolpyruvate-dependent sugar phosphotransferase system"/>
    <property type="evidence" value="ECO:0007669"/>
    <property type="project" value="InterPro"/>
</dbReference>
<protein>
    <submittedName>
        <fullName evidence="2">PTS mannose transporter subunit IID</fullName>
    </submittedName>
</protein>
<name>A0A2N5P1Z8_MEDGN</name>
<dbReference type="Proteomes" id="UP000234891">
    <property type="component" value="Unassembled WGS sequence"/>
</dbReference>
<keyword evidence="1" id="KW-1133">Transmembrane helix</keyword>
<feature type="transmembrane region" description="Helical" evidence="1">
    <location>
        <begin position="256"/>
        <end position="272"/>
    </location>
</feature>
<evidence type="ECO:0000256" key="1">
    <source>
        <dbReference type="SAM" id="Phobius"/>
    </source>
</evidence>
<dbReference type="PANTHER" id="PTHR32502:SF23">
    <property type="entry name" value="TRANSPORT PROTEIN, PTS SYSTEM"/>
    <property type="match status" value="1"/>
</dbReference>
<feature type="transmembrane region" description="Helical" evidence="1">
    <location>
        <begin position="226"/>
        <end position="247"/>
    </location>
</feature>
<feature type="transmembrane region" description="Helical" evidence="1">
    <location>
        <begin position="32"/>
        <end position="52"/>
    </location>
</feature>
<dbReference type="InterPro" id="IPR050303">
    <property type="entry name" value="GatZ_KbaZ_carbometab"/>
</dbReference>
<dbReference type="EMBL" id="NIHS01000046">
    <property type="protein sequence ID" value="PLT69184.1"/>
    <property type="molecule type" value="Genomic_DNA"/>
</dbReference>
<gene>
    <name evidence="2" type="ORF">CDL26_15535</name>
</gene>
<evidence type="ECO:0000313" key="2">
    <source>
        <dbReference type="EMBL" id="PLT69184.1"/>
    </source>
</evidence>
<dbReference type="GO" id="GO:0005886">
    <property type="term" value="C:plasma membrane"/>
    <property type="evidence" value="ECO:0007669"/>
    <property type="project" value="TreeGrafter"/>
</dbReference>
<evidence type="ECO:0000313" key="3">
    <source>
        <dbReference type="Proteomes" id="UP000234891"/>
    </source>
</evidence>
<organism evidence="2 3">
    <name type="scientific">Mediterraneibacter gnavus</name>
    <name type="common">Ruminococcus gnavus</name>
    <dbReference type="NCBI Taxonomy" id="33038"/>
    <lineage>
        <taxon>Bacteria</taxon>
        <taxon>Bacillati</taxon>
        <taxon>Bacillota</taxon>
        <taxon>Clostridia</taxon>
        <taxon>Lachnospirales</taxon>
        <taxon>Lachnospiraceae</taxon>
        <taxon>Mediterraneibacter</taxon>
    </lineage>
</organism>
<dbReference type="AlphaFoldDB" id="A0A2N5P1Z8"/>
<dbReference type="Pfam" id="PF03613">
    <property type="entry name" value="EIID-AGA"/>
    <property type="match status" value="1"/>
</dbReference>
<keyword evidence="1" id="KW-0812">Transmembrane</keyword>
<reference evidence="2 3" key="1">
    <citation type="journal article" date="2017" name="Genome Med.">
        <title>A novel Ruminococcus gnavus clade enriched in inflammatory bowel disease patients.</title>
        <authorList>
            <person name="Hall A.B."/>
            <person name="Yassour M."/>
            <person name="Sauk J."/>
            <person name="Garner A."/>
            <person name="Jiang X."/>
            <person name="Arthur T."/>
            <person name="Lagoudas G.K."/>
            <person name="Vatanen T."/>
            <person name="Fornelos N."/>
            <person name="Wilson R."/>
            <person name="Bertha M."/>
            <person name="Cohen M."/>
            <person name="Garber J."/>
            <person name="Khalili H."/>
            <person name="Gevers D."/>
            <person name="Ananthakrishnan A.N."/>
            <person name="Kugathasan S."/>
            <person name="Lander E.S."/>
            <person name="Blainey P."/>
            <person name="Vlamakis H."/>
            <person name="Xavier R.J."/>
            <person name="Huttenhower C."/>
        </authorList>
    </citation>
    <scope>NUCLEOTIDE SEQUENCE [LARGE SCALE GENOMIC DNA]</scope>
    <source>
        <strain evidence="2 3">RJX1124</strain>
    </source>
</reference>
<keyword evidence="1" id="KW-0472">Membrane</keyword>
<proteinExistence type="predicted"/>
<dbReference type="InterPro" id="IPR004704">
    <property type="entry name" value="PTS_IID_man"/>
</dbReference>
<dbReference type="PROSITE" id="PS51108">
    <property type="entry name" value="PTS_EIID"/>
    <property type="match status" value="1"/>
</dbReference>
<dbReference type="PANTHER" id="PTHR32502">
    <property type="entry name" value="N-ACETYLGALACTOSAMINE PERMEASE II COMPONENT-RELATED"/>
    <property type="match status" value="1"/>
</dbReference>
<accession>A0A2N5P1Z8</accession>